<reference evidence="2" key="1">
    <citation type="submission" date="2021-05" db="EMBL/GenBank/DDBJ databases">
        <authorList>
            <person name="Sun Q."/>
            <person name="Inoue M."/>
        </authorList>
    </citation>
    <scope>NUCLEOTIDE SEQUENCE</scope>
    <source>
        <strain evidence="2">VKM B-3255</strain>
    </source>
</reference>
<organism evidence="2 3">
    <name type="scientific">Ancylobacter radicis</name>
    <dbReference type="NCBI Taxonomy" id="2836179"/>
    <lineage>
        <taxon>Bacteria</taxon>
        <taxon>Pseudomonadati</taxon>
        <taxon>Pseudomonadota</taxon>
        <taxon>Alphaproteobacteria</taxon>
        <taxon>Hyphomicrobiales</taxon>
        <taxon>Xanthobacteraceae</taxon>
        <taxon>Ancylobacter</taxon>
    </lineage>
</organism>
<feature type="signal peptide" evidence="1">
    <location>
        <begin position="1"/>
        <end position="20"/>
    </location>
</feature>
<evidence type="ECO:0000256" key="1">
    <source>
        <dbReference type="SAM" id="SignalP"/>
    </source>
</evidence>
<dbReference type="EMBL" id="JAHCQH010000004">
    <property type="protein sequence ID" value="MBS9475549.1"/>
    <property type="molecule type" value="Genomic_DNA"/>
</dbReference>
<feature type="chain" id="PRO_5046700347" description="DUF2147 domain-containing protein" evidence="1">
    <location>
        <begin position="21"/>
        <end position="179"/>
    </location>
</feature>
<dbReference type="RefSeq" id="WP_213753426.1">
    <property type="nucleotide sequence ID" value="NZ_JAHCQH010000004.1"/>
</dbReference>
<keyword evidence="3" id="KW-1185">Reference proteome</keyword>
<keyword evidence="1" id="KW-0732">Signal</keyword>
<evidence type="ECO:0000313" key="3">
    <source>
        <dbReference type="Proteomes" id="UP001166585"/>
    </source>
</evidence>
<sequence>MKKIIIALFISLGLAMPASAQYYGGASWGDWQMIPQRGDGNKVFEQGGQSGSALEIWHHKGGTELDSMKLRASIGKRQVQLTGVCESACGLVVLSLPKNQVCVGRSAEISLHAARPVDGLRGDKAAWALADTQTRANYVALPNWAREKARAAFTPPARDWVVFSRGELLAAGYKPCRGA</sequence>
<evidence type="ECO:0008006" key="4">
    <source>
        <dbReference type="Google" id="ProtNLM"/>
    </source>
</evidence>
<comment type="caution">
    <text evidence="2">The sequence shown here is derived from an EMBL/GenBank/DDBJ whole genome shotgun (WGS) entry which is preliminary data.</text>
</comment>
<evidence type="ECO:0000313" key="2">
    <source>
        <dbReference type="EMBL" id="MBS9475549.1"/>
    </source>
</evidence>
<gene>
    <name evidence="2" type="ORF">KIP89_00300</name>
</gene>
<accession>A0ABS5R1K5</accession>
<protein>
    <recommendedName>
        <fullName evidence="4">DUF2147 domain-containing protein</fullName>
    </recommendedName>
</protein>
<name>A0ABS5R1K5_9HYPH</name>
<proteinExistence type="predicted"/>
<dbReference type="Proteomes" id="UP001166585">
    <property type="component" value="Unassembled WGS sequence"/>
</dbReference>